<dbReference type="InterPro" id="IPR003779">
    <property type="entry name" value="CMD-like"/>
</dbReference>
<accession>A0ABD5U8I4</accession>
<dbReference type="Gene3D" id="1.20.1290.10">
    <property type="entry name" value="AhpD-like"/>
    <property type="match status" value="1"/>
</dbReference>
<proteinExistence type="predicted"/>
<dbReference type="Proteomes" id="UP001596406">
    <property type="component" value="Unassembled WGS sequence"/>
</dbReference>
<dbReference type="InterPro" id="IPR029032">
    <property type="entry name" value="AhpD-like"/>
</dbReference>
<dbReference type="PANTHER" id="PTHR34846">
    <property type="entry name" value="4-CARBOXYMUCONOLACTONE DECARBOXYLASE FAMILY PROTEIN (AFU_ORTHOLOGUE AFUA_6G11590)"/>
    <property type="match status" value="1"/>
</dbReference>
<dbReference type="Pfam" id="PF02627">
    <property type="entry name" value="CMD"/>
    <property type="match status" value="1"/>
</dbReference>
<gene>
    <name evidence="2" type="ORF">ACFQHK_04930</name>
</gene>
<protein>
    <submittedName>
        <fullName evidence="2">Carboxymuconolactone decarboxylase family protein</fullName>
    </submittedName>
</protein>
<keyword evidence="3" id="KW-1185">Reference proteome</keyword>
<feature type="domain" description="Carboxymuconolactone decarboxylase-like" evidence="1">
    <location>
        <begin position="44"/>
        <end position="89"/>
    </location>
</feature>
<sequence>MTRIDIVESEEAPDETTARLLEEAREGWYGDAAFFGAMAHRPVLFERVVSLFEAFARERGIEASTLELVRLRVAATNHCAYCATVRTQSVAAEVAPKESAVLGERLDVESLTRRERLAVRLADGVSDAPHDITDELVDDLREEFGDEGFVELLLFASLEVGLDRFCIALELDTTEESAYPTGLDYPFRPGDGE</sequence>
<dbReference type="PANTHER" id="PTHR34846:SF10">
    <property type="entry name" value="CYTOPLASMIC PROTEIN"/>
    <property type="match status" value="1"/>
</dbReference>
<name>A0ABD5U8I4_9EURY</name>
<reference evidence="2 3" key="1">
    <citation type="journal article" date="2019" name="Int. J. Syst. Evol. Microbiol.">
        <title>The Global Catalogue of Microorganisms (GCM) 10K type strain sequencing project: providing services to taxonomists for standard genome sequencing and annotation.</title>
        <authorList>
            <consortium name="The Broad Institute Genomics Platform"/>
            <consortium name="The Broad Institute Genome Sequencing Center for Infectious Disease"/>
            <person name="Wu L."/>
            <person name="Ma J."/>
        </authorList>
    </citation>
    <scope>NUCLEOTIDE SEQUENCE [LARGE SCALE GENOMIC DNA]</scope>
    <source>
        <strain evidence="2 3">PSRA2</strain>
    </source>
</reference>
<dbReference type="AlphaFoldDB" id="A0ABD5U8I4"/>
<dbReference type="SUPFAM" id="SSF69118">
    <property type="entry name" value="AhpD-like"/>
    <property type="match status" value="1"/>
</dbReference>
<evidence type="ECO:0000313" key="3">
    <source>
        <dbReference type="Proteomes" id="UP001596406"/>
    </source>
</evidence>
<dbReference type="RefSeq" id="WP_304447545.1">
    <property type="nucleotide sequence ID" value="NZ_JARRAH010000001.1"/>
</dbReference>
<evidence type="ECO:0000313" key="2">
    <source>
        <dbReference type="EMBL" id="MFC6835850.1"/>
    </source>
</evidence>
<comment type="caution">
    <text evidence="2">The sequence shown here is derived from an EMBL/GenBank/DDBJ whole genome shotgun (WGS) entry which is preliminary data.</text>
</comment>
<organism evidence="2 3">
    <name type="scientific">Halomarina ordinaria</name>
    <dbReference type="NCBI Taxonomy" id="3033939"/>
    <lineage>
        <taxon>Archaea</taxon>
        <taxon>Methanobacteriati</taxon>
        <taxon>Methanobacteriota</taxon>
        <taxon>Stenosarchaea group</taxon>
        <taxon>Halobacteria</taxon>
        <taxon>Halobacteriales</taxon>
        <taxon>Natronomonadaceae</taxon>
        <taxon>Halomarina</taxon>
    </lineage>
</organism>
<evidence type="ECO:0000259" key="1">
    <source>
        <dbReference type="Pfam" id="PF02627"/>
    </source>
</evidence>
<dbReference type="EMBL" id="JBHSXM010000001">
    <property type="protein sequence ID" value="MFC6835850.1"/>
    <property type="molecule type" value="Genomic_DNA"/>
</dbReference>